<evidence type="ECO:0000259" key="6">
    <source>
        <dbReference type="Pfam" id="PF04932"/>
    </source>
</evidence>
<feature type="transmembrane region" description="Helical" evidence="5">
    <location>
        <begin position="91"/>
        <end position="114"/>
    </location>
</feature>
<evidence type="ECO:0000256" key="4">
    <source>
        <dbReference type="ARBA" id="ARBA00023136"/>
    </source>
</evidence>
<keyword evidence="3 5" id="KW-1133">Transmembrane helix</keyword>
<feature type="transmembrane region" description="Helical" evidence="5">
    <location>
        <begin position="215"/>
        <end position="236"/>
    </location>
</feature>
<dbReference type="PANTHER" id="PTHR37422:SF13">
    <property type="entry name" value="LIPOPOLYSACCHARIDE BIOSYNTHESIS PROTEIN PA4999-RELATED"/>
    <property type="match status" value="1"/>
</dbReference>
<feature type="transmembrane region" description="Helical" evidence="5">
    <location>
        <begin position="38"/>
        <end position="55"/>
    </location>
</feature>
<dbReference type="Pfam" id="PF04932">
    <property type="entry name" value="Wzy_C"/>
    <property type="match status" value="1"/>
</dbReference>
<feature type="transmembrane region" description="Helical" evidence="5">
    <location>
        <begin position="61"/>
        <end position="79"/>
    </location>
</feature>
<name>A0ABU5ZE38_9BACL</name>
<feature type="domain" description="O-antigen ligase-related" evidence="6">
    <location>
        <begin position="178"/>
        <end position="309"/>
    </location>
</feature>
<evidence type="ECO:0000256" key="2">
    <source>
        <dbReference type="ARBA" id="ARBA00022692"/>
    </source>
</evidence>
<keyword evidence="8" id="KW-1185">Reference proteome</keyword>
<evidence type="ECO:0000256" key="5">
    <source>
        <dbReference type="SAM" id="Phobius"/>
    </source>
</evidence>
<feature type="transmembrane region" description="Helical" evidence="5">
    <location>
        <begin position="332"/>
        <end position="350"/>
    </location>
</feature>
<dbReference type="RefSeq" id="WP_371752866.1">
    <property type="nucleotide sequence ID" value="NZ_JAYJLD010000003.1"/>
</dbReference>
<evidence type="ECO:0000256" key="3">
    <source>
        <dbReference type="ARBA" id="ARBA00022989"/>
    </source>
</evidence>
<dbReference type="PANTHER" id="PTHR37422">
    <property type="entry name" value="TEICHURONIC ACID BIOSYNTHESIS PROTEIN TUAE"/>
    <property type="match status" value="1"/>
</dbReference>
<keyword evidence="4 5" id="KW-0472">Membrane</keyword>
<evidence type="ECO:0000313" key="8">
    <source>
        <dbReference type="Proteomes" id="UP001310386"/>
    </source>
</evidence>
<comment type="subcellular location">
    <subcellularLocation>
        <location evidence="1">Membrane</location>
        <topology evidence="1">Multi-pass membrane protein</topology>
    </subcellularLocation>
</comment>
<feature type="transmembrane region" description="Helical" evidence="5">
    <location>
        <begin position="356"/>
        <end position="373"/>
    </location>
</feature>
<keyword evidence="7" id="KW-0436">Ligase</keyword>
<keyword evidence="2 5" id="KW-0812">Transmembrane</keyword>
<feature type="transmembrane region" description="Helical" evidence="5">
    <location>
        <begin position="257"/>
        <end position="276"/>
    </location>
</feature>
<reference evidence="7" key="1">
    <citation type="submission" date="2023-12" db="EMBL/GenBank/DDBJ databases">
        <title>Fervidustalea candida gen. nov., sp. nov., a novel member of the family Paenibacillaceae isolated from a geothermal area.</title>
        <authorList>
            <person name="Li W.-J."/>
            <person name="Jiao J.-Y."/>
            <person name="Chen Y."/>
        </authorList>
    </citation>
    <scope>NUCLEOTIDE SEQUENCE</scope>
    <source>
        <strain evidence="7">SYSU GA230002</strain>
    </source>
</reference>
<accession>A0ABU5ZE38</accession>
<feature type="transmembrane region" description="Helical" evidence="5">
    <location>
        <begin position="288"/>
        <end position="311"/>
    </location>
</feature>
<feature type="transmembrane region" description="Helical" evidence="5">
    <location>
        <begin position="176"/>
        <end position="209"/>
    </location>
</feature>
<organism evidence="7 8">
    <name type="scientific">Ferviditalea candida</name>
    <dbReference type="NCBI Taxonomy" id="3108399"/>
    <lineage>
        <taxon>Bacteria</taxon>
        <taxon>Bacillati</taxon>
        <taxon>Bacillota</taxon>
        <taxon>Bacilli</taxon>
        <taxon>Bacillales</taxon>
        <taxon>Paenibacillaceae</taxon>
        <taxon>Ferviditalea</taxon>
    </lineage>
</organism>
<protein>
    <submittedName>
        <fullName evidence="7">O-antigen ligase family protein</fullName>
    </submittedName>
</protein>
<sequence length="404" mass="45988">MGVILLLIVYSPFLSLLPMFLVMYYYSRNPLGIYRDNWTNGLFFLFIWSVVVGYLNGQGIYISVSVVILGYMLVHIYLQNHYREAGQVEKLLQSVMLLSLGSAIIEFLELFQVISYAPAWWKYLLGAQVMIENEQYFRYGGTFFNANVAGTWYAVMLLISLYFFHMHQGYRKGLYFLAAATFVLALLITQSRGALIGLMIGLMLYAYFMGHKKKMMLLAFLLISGTALMLFFPEWFPRGNILYSSITDRQIIWENSFRMFLMKPVTGWGIMGIYLADNHIFSYLRVFHAHNILLTMATALGIAGLGVFVWMEWSLLQEFRLLSRNKCRLAPLLVGINGIIMGQGTVDFTIMSPQAGLLFIGAAALTGGLAHAYRRQVNLLPQRIQRLGAVRISGAHASHKYHKS</sequence>
<dbReference type="InterPro" id="IPR051533">
    <property type="entry name" value="WaaL-like"/>
</dbReference>
<dbReference type="GO" id="GO:0016874">
    <property type="term" value="F:ligase activity"/>
    <property type="evidence" value="ECO:0007669"/>
    <property type="project" value="UniProtKB-KW"/>
</dbReference>
<evidence type="ECO:0000313" key="7">
    <source>
        <dbReference type="EMBL" id="MEB3100753.1"/>
    </source>
</evidence>
<feature type="transmembrane region" description="Helical" evidence="5">
    <location>
        <begin position="143"/>
        <end position="164"/>
    </location>
</feature>
<feature type="transmembrane region" description="Helical" evidence="5">
    <location>
        <begin position="6"/>
        <end position="26"/>
    </location>
</feature>
<proteinExistence type="predicted"/>
<gene>
    <name evidence="7" type="ORF">VF724_03665</name>
</gene>
<evidence type="ECO:0000256" key="1">
    <source>
        <dbReference type="ARBA" id="ARBA00004141"/>
    </source>
</evidence>
<dbReference type="Proteomes" id="UP001310386">
    <property type="component" value="Unassembled WGS sequence"/>
</dbReference>
<dbReference type="InterPro" id="IPR007016">
    <property type="entry name" value="O-antigen_ligase-rel_domated"/>
</dbReference>
<comment type="caution">
    <text evidence="7">The sequence shown here is derived from an EMBL/GenBank/DDBJ whole genome shotgun (WGS) entry which is preliminary data.</text>
</comment>
<dbReference type="EMBL" id="JAYJLD010000003">
    <property type="protein sequence ID" value="MEB3100753.1"/>
    <property type="molecule type" value="Genomic_DNA"/>
</dbReference>